<accession>E8V204</accession>
<dbReference type="EMBL" id="CP002467">
    <property type="protein sequence ID" value="ADV84561.1"/>
    <property type="molecule type" value="Genomic_DNA"/>
</dbReference>
<keyword evidence="3" id="KW-0560">Oxidoreductase</keyword>
<dbReference type="InterPro" id="IPR029068">
    <property type="entry name" value="Glyas_Bleomycin-R_OHBP_Dase"/>
</dbReference>
<dbReference type="KEGG" id="tsa:AciPR4_3812"/>
<sequence length="299" mass="33279">MRKNSLLGALLFLAGTVLMQAAPPRPKITGIAYVRFYTTDRAGAQHLYGDGLGLTLRHEKGMDVYLVGTSQRIEMDAKAGVSTDQPMLEEIGFETSDPVALEQYLRSRGVTHFTKIPDGFLLADRTTPRIAFVKHRDNPVHDTSREVSHQIIHAGFTVKDRAQEDPLFLSVLGFRPYWIGGRAGNATDPDWVSLQTPDAHEWIEYMLHPSPHDNARQRGSAFHVSLGVVEMNAAIAKLKANGWSDPKGAEMKPQAGLDGKYQYNLWDPDSSRIELMEFVPYTKPCCSQFTQANPSPGDR</sequence>
<dbReference type="Gene3D" id="3.10.180.10">
    <property type="entry name" value="2,3-Dihydroxybiphenyl 1,2-Dioxygenase, domain 1"/>
    <property type="match status" value="2"/>
</dbReference>
<feature type="domain" description="VOC" evidence="2">
    <location>
        <begin position="150"/>
        <end position="278"/>
    </location>
</feature>
<name>E8V204_TERSS</name>
<proteinExistence type="predicted"/>
<feature type="chain" id="PRO_5003228912" evidence="1">
    <location>
        <begin position="22"/>
        <end position="299"/>
    </location>
</feature>
<evidence type="ECO:0000313" key="4">
    <source>
        <dbReference type="Proteomes" id="UP000006844"/>
    </source>
</evidence>
<keyword evidence="4" id="KW-1185">Reference proteome</keyword>
<feature type="domain" description="VOC" evidence="2">
    <location>
        <begin position="30"/>
        <end position="150"/>
    </location>
</feature>
<dbReference type="RefSeq" id="WP_013570291.1">
    <property type="nucleotide sequence ID" value="NC_014963.1"/>
</dbReference>
<organism evidence="3 4">
    <name type="scientific">Terriglobus saanensis (strain ATCC BAA-1853 / DSM 23119 / SP1PR4)</name>
    <dbReference type="NCBI Taxonomy" id="401053"/>
    <lineage>
        <taxon>Bacteria</taxon>
        <taxon>Pseudomonadati</taxon>
        <taxon>Acidobacteriota</taxon>
        <taxon>Terriglobia</taxon>
        <taxon>Terriglobales</taxon>
        <taxon>Acidobacteriaceae</taxon>
        <taxon>Terriglobus</taxon>
    </lineage>
</organism>
<evidence type="ECO:0000256" key="1">
    <source>
        <dbReference type="SAM" id="SignalP"/>
    </source>
</evidence>
<dbReference type="AlphaFoldDB" id="E8V204"/>
<protein>
    <submittedName>
        <fullName evidence="3">Glyoxalase/bleomycin resistance protein/dioxygenase</fullName>
    </submittedName>
</protein>
<keyword evidence="1" id="KW-0732">Signal</keyword>
<evidence type="ECO:0000313" key="3">
    <source>
        <dbReference type="EMBL" id="ADV84561.1"/>
    </source>
</evidence>
<gene>
    <name evidence="3" type="ordered locus">AciPR4_3812</name>
</gene>
<dbReference type="GO" id="GO:0051213">
    <property type="term" value="F:dioxygenase activity"/>
    <property type="evidence" value="ECO:0007669"/>
    <property type="project" value="UniProtKB-KW"/>
</dbReference>
<dbReference type="SUPFAM" id="SSF54593">
    <property type="entry name" value="Glyoxalase/Bleomycin resistance protein/Dihydroxybiphenyl dioxygenase"/>
    <property type="match status" value="2"/>
</dbReference>
<feature type="signal peptide" evidence="1">
    <location>
        <begin position="1"/>
        <end position="21"/>
    </location>
</feature>
<keyword evidence="3" id="KW-0223">Dioxygenase</keyword>
<dbReference type="PROSITE" id="PS51819">
    <property type="entry name" value="VOC"/>
    <property type="match status" value="2"/>
</dbReference>
<dbReference type="eggNOG" id="COG0346">
    <property type="taxonomic scope" value="Bacteria"/>
</dbReference>
<evidence type="ECO:0000259" key="2">
    <source>
        <dbReference type="PROSITE" id="PS51819"/>
    </source>
</evidence>
<dbReference type="HOGENOM" id="CLU_952371_0_0_0"/>
<dbReference type="Proteomes" id="UP000006844">
    <property type="component" value="Chromosome"/>
</dbReference>
<dbReference type="OrthoDB" id="108351at2"/>
<dbReference type="InterPro" id="IPR037523">
    <property type="entry name" value="VOC_core"/>
</dbReference>
<reference evidence="3 4" key="1">
    <citation type="journal article" date="2012" name="Stand. Genomic Sci.">
        <title>Complete genome sequence of Terriglobus saanensis type strain SP1PR4(T), an Acidobacteria from tundra soil.</title>
        <authorList>
            <person name="Rawat S.R."/>
            <person name="Mannisto M.K."/>
            <person name="Starovoytov V."/>
            <person name="Goodwin L."/>
            <person name="Nolan M."/>
            <person name="Hauser L."/>
            <person name="Land M."/>
            <person name="Davenport K.W."/>
            <person name="Woyke T."/>
            <person name="Haggblom M.M."/>
        </authorList>
    </citation>
    <scope>NUCLEOTIDE SEQUENCE</scope>
    <source>
        <strain evidence="4">ATCC BAA-1853 / DSM 23119 / SP1PR4</strain>
    </source>
</reference>